<accession>A0A1M7LI25</accession>
<evidence type="ECO:0000313" key="1">
    <source>
        <dbReference type="EMBL" id="SHM77143.1"/>
    </source>
</evidence>
<protein>
    <submittedName>
        <fullName evidence="1">Uncharacterized protein</fullName>
    </submittedName>
</protein>
<sequence length="35" mass="4028">MIQIKEIASKETYSVRQPVLRKEKPAESCTFEGDD</sequence>
<keyword evidence="2" id="KW-1185">Reference proteome</keyword>
<dbReference type="AlphaFoldDB" id="A0A1M7LI25"/>
<evidence type="ECO:0000313" key="2">
    <source>
        <dbReference type="Proteomes" id="UP000184121"/>
    </source>
</evidence>
<name>A0A1M7LI25_9FLAO</name>
<gene>
    <name evidence="1" type="ORF">SAMN05444366_4110</name>
</gene>
<dbReference type="EMBL" id="FRBY01000006">
    <property type="protein sequence ID" value="SHM77143.1"/>
    <property type="molecule type" value="Genomic_DNA"/>
</dbReference>
<proteinExistence type="predicted"/>
<reference evidence="2" key="1">
    <citation type="submission" date="2016-11" db="EMBL/GenBank/DDBJ databases">
        <authorList>
            <person name="Varghese N."/>
            <person name="Submissions S."/>
        </authorList>
    </citation>
    <scope>NUCLEOTIDE SEQUENCE [LARGE SCALE GENOMIC DNA]</scope>
    <source>
        <strain evidence="2">DSM 1811</strain>
    </source>
</reference>
<dbReference type="Proteomes" id="UP000184121">
    <property type="component" value="Unassembled WGS sequence"/>
</dbReference>
<organism evidence="1 2">
    <name type="scientific">Flavobacterium saccharophilum</name>
    <dbReference type="NCBI Taxonomy" id="29534"/>
    <lineage>
        <taxon>Bacteria</taxon>
        <taxon>Pseudomonadati</taxon>
        <taxon>Bacteroidota</taxon>
        <taxon>Flavobacteriia</taxon>
        <taxon>Flavobacteriales</taxon>
        <taxon>Flavobacteriaceae</taxon>
        <taxon>Flavobacterium</taxon>
    </lineage>
</organism>